<dbReference type="PANTHER" id="PTHR23506:SF23">
    <property type="entry name" value="GH10249P"/>
    <property type="match status" value="1"/>
</dbReference>
<comment type="subcellular location">
    <subcellularLocation>
        <location evidence="1">Membrane</location>
        <topology evidence="1">Multi-pass membrane protein</topology>
    </subcellularLocation>
</comment>
<feature type="transmembrane region" description="Helical" evidence="6">
    <location>
        <begin position="234"/>
        <end position="252"/>
    </location>
</feature>
<feature type="transmembrane region" description="Helical" evidence="6">
    <location>
        <begin position="12"/>
        <end position="32"/>
    </location>
</feature>
<dbReference type="PROSITE" id="PS51257">
    <property type="entry name" value="PROKAR_LIPOPROTEIN"/>
    <property type="match status" value="1"/>
</dbReference>
<protein>
    <submittedName>
        <fullName evidence="7">Predicted arabinose efflux permease, MFS family</fullName>
    </submittedName>
</protein>
<feature type="transmembrane region" description="Helical" evidence="6">
    <location>
        <begin position="347"/>
        <end position="368"/>
    </location>
</feature>
<dbReference type="InterPro" id="IPR050930">
    <property type="entry name" value="MFS_Vesicular_Transporter"/>
</dbReference>
<dbReference type="RefSeq" id="WP_084431298.1">
    <property type="nucleotide sequence ID" value="NZ_FWXV01000008.1"/>
</dbReference>
<evidence type="ECO:0000313" key="8">
    <source>
        <dbReference type="Proteomes" id="UP000192674"/>
    </source>
</evidence>
<keyword evidence="2" id="KW-0813">Transport</keyword>
<proteinExistence type="predicted"/>
<keyword evidence="4 6" id="KW-1133">Transmembrane helix</keyword>
<name>A0A1W2FL58_KIBAR</name>
<evidence type="ECO:0000256" key="2">
    <source>
        <dbReference type="ARBA" id="ARBA00022448"/>
    </source>
</evidence>
<accession>A0A1W2FL58</accession>
<dbReference type="AlphaFoldDB" id="A0A1W2FL58"/>
<dbReference type="GO" id="GO:0016020">
    <property type="term" value="C:membrane"/>
    <property type="evidence" value="ECO:0007669"/>
    <property type="project" value="UniProtKB-SubCell"/>
</dbReference>
<dbReference type="OrthoDB" id="4920921at2"/>
<dbReference type="GO" id="GO:0022857">
    <property type="term" value="F:transmembrane transporter activity"/>
    <property type="evidence" value="ECO:0007669"/>
    <property type="project" value="InterPro"/>
</dbReference>
<feature type="transmembrane region" description="Helical" evidence="6">
    <location>
        <begin position="70"/>
        <end position="94"/>
    </location>
</feature>
<sequence length="379" mass="37478">MRPSRDQAASAGGAALFSCSLGIASVALPLLALRAGYSVAEVGFLTAVSAIAQMATRLVLGWVMRRVGDWVLIVGAGLTLGLSSGLVVISAAVVPFTIAQLLQGVARACFWTGSQTHVVRGDRRPVGALAAINFVSSFGLLVGPVLAGVLIETSAQLALVVGTVVACVAMVPALLLDRLPPFAPPAERPPGGIWRRPGVDVGCWAGVSAGAWRGLLSSFVPVALDSAGQSASTVGALVTVANGSALVGAALVGRVNEPWIGRSFVLGTIAAGGGIGLVVPAAELWLLAAVLLGISGLGAGALQTIGPAIATVAVHPEERGEAIAAAGTFRAAALFGGPLAVSGVVLAFPLTAAMGAVGVLIAATAAIVRGRGAVLVQPG</sequence>
<feature type="transmembrane region" description="Helical" evidence="6">
    <location>
        <begin position="157"/>
        <end position="176"/>
    </location>
</feature>
<keyword evidence="8" id="KW-1185">Reference proteome</keyword>
<evidence type="ECO:0000256" key="1">
    <source>
        <dbReference type="ARBA" id="ARBA00004141"/>
    </source>
</evidence>
<dbReference type="InterPro" id="IPR011701">
    <property type="entry name" value="MFS"/>
</dbReference>
<dbReference type="InterPro" id="IPR036259">
    <property type="entry name" value="MFS_trans_sf"/>
</dbReference>
<dbReference type="Pfam" id="PF07690">
    <property type="entry name" value="MFS_1"/>
    <property type="match status" value="1"/>
</dbReference>
<dbReference type="EMBL" id="FWXV01000008">
    <property type="protein sequence ID" value="SMD22432.1"/>
    <property type="molecule type" value="Genomic_DNA"/>
</dbReference>
<reference evidence="7 8" key="1">
    <citation type="submission" date="2017-04" db="EMBL/GenBank/DDBJ databases">
        <authorList>
            <person name="Afonso C.L."/>
            <person name="Miller P.J."/>
            <person name="Scott M.A."/>
            <person name="Spackman E."/>
            <person name="Goraichik I."/>
            <person name="Dimitrov K.M."/>
            <person name="Suarez D.L."/>
            <person name="Swayne D.E."/>
        </authorList>
    </citation>
    <scope>NUCLEOTIDE SEQUENCE [LARGE SCALE GENOMIC DNA]</scope>
    <source>
        <strain evidence="7 8">DSM 43828</strain>
    </source>
</reference>
<evidence type="ECO:0000256" key="5">
    <source>
        <dbReference type="ARBA" id="ARBA00023136"/>
    </source>
</evidence>
<dbReference type="PANTHER" id="PTHR23506">
    <property type="entry name" value="GH10249P"/>
    <property type="match status" value="1"/>
</dbReference>
<organism evidence="7 8">
    <name type="scientific">Kibdelosporangium aridum</name>
    <dbReference type="NCBI Taxonomy" id="2030"/>
    <lineage>
        <taxon>Bacteria</taxon>
        <taxon>Bacillati</taxon>
        <taxon>Actinomycetota</taxon>
        <taxon>Actinomycetes</taxon>
        <taxon>Pseudonocardiales</taxon>
        <taxon>Pseudonocardiaceae</taxon>
        <taxon>Kibdelosporangium</taxon>
    </lineage>
</organism>
<evidence type="ECO:0000313" key="7">
    <source>
        <dbReference type="EMBL" id="SMD22432.1"/>
    </source>
</evidence>
<feature type="transmembrane region" description="Helical" evidence="6">
    <location>
        <begin position="259"/>
        <end position="279"/>
    </location>
</feature>
<evidence type="ECO:0000256" key="6">
    <source>
        <dbReference type="SAM" id="Phobius"/>
    </source>
</evidence>
<dbReference type="SUPFAM" id="SSF103473">
    <property type="entry name" value="MFS general substrate transporter"/>
    <property type="match status" value="1"/>
</dbReference>
<dbReference type="Gene3D" id="1.20.1250.20">
    <property type="entry name" value="MFS general substrate transporter like domains"/>
    <property type="match status" value="2"/>
</dbReference>
<keyword evidence="3 6" id="KW-0812">Transmembrane</keyword>
<feature type="transmembrane region" description="Helical" evidence="6">
    <location>
        <begin position="128"/>
        <end position="150"/>
    </location>
</feature>
<keyword evidence="5 6" id="KW-0472">Membrane</keyword>
<dbReference type="Proteomes" id="UP000192674">
    <property type="component" value="Unassembled WGS sequence"/>
</dbReference>
<gene>
    <name evidence="7" type="ORF">SAMN05661093_07409</name>
</gene>
<evidence type="ECO:0000256" key="4">
    <source>
        <dbReference type="ARBA" id="ARBA00022989"/>
    </source>
</evidence>
<feature type="transmembrane region" description="Helical" evidence="6">
    <location>
        <begin position="44"/>
        <end position="63"/>
    </location>
</feature>
<evidence type="ECO:0000256" key="3">
    <source>
        <dbReference type="ARBA" id="ARBA00022692"/>
    </source>
</evidence>